<dbReference type="EMBL" id="NEVH01019960">
    <property type="protein sequence ID" value="PNF22315.1"/>
    <property type="molecule type" value="Genomic_DNA"/>
</dbReference>
<keyword evidence="3" id="KW-0812">Transmembrane</keyword>
<feature type="chain" id="PRO_5014344945" description="LRRCT domain-containing protein" evidence="4">
    <location>
        <begin position="19"/>
        <end position="488"/>
    </location>
</feature>
<evidence type="ECO:0000256" key="4">
    <source>
        <dbReference type="SAM" id="SignalP"/>
    </source>
</evidence>
<reference evidence="5 6" key="1">
    <citation type="submission" date="2017-12" db="EMBL/GenBank/DDBJ databases">
        <title>Hemimetabolous genomes reveal molecular basis of termite eusociality.</title>
        <authorList>
            <person name="Harrison M.C."/>
            <person name="Jongepier E."/>
            <person name="Robertson H.M."/>
            <person name="Arning N."/>
            <person name="Bitard-Feildel T."/>
            <person name="Chao H."/>
            <person name="Childers C.P."/>
            <person name="Dinh H."/>
            <person name="Doddapaneni H."/>
            <person name="Dugan S."/>
            <person name="Gowin J."/>
            <person name="Greiner C."/>
            <person name="Han Y."/>
            <person name="Hu H."/>
            <person name="Hughes D.S.T."/>
            <person name="Huylmans A.-K."/>
            <person name="Kemena C."/>
            <person name="Kremer L.P.M."/>
            <person name="Lee S.L."/>
            <person name="Lopez-Ezquerra A."/>
            <person name="Mallet L."/>
            <person name="Monroy-Kuhn J.M."/>
            <person name="Moser A."/>
            <person name="Murali S.C."/>
            <person name="Muzny D.M."/>
            <person name="Otani S."/>
            <person name="Piulachs M.-D."/>
            <person name="Poelchau M."/>
            <person name="Qu J."/>
            <person name="Schaub F."/>
            <person name="Wada-Katsumata A."/>
            <person name="Worley K.C."/>
            <person name="Xie Q."/>
            <person name="Ylla G."/>
            <person name="Poulsen M."/>
            <person name="Gibbs R.A."/>
            <person name="Schal C."/>
            <person name="Richards S."/>
            <person name="Belles X."/>
            <person name="Korb J."/>
            <person name="Bornberg-Bauer E."/>
        </authorList>
    </citation>
    <scope>NUCLEOTIDE SEQUENCE [LARGE SCALE GENOMIC DNA]</scope>
    <source>
        <tissue evidence="5">Whole body</tissue>
    </source>
</reference>
<dbReference type="PANTHER" id="PTHR24366:SF171">
    <property type="entry name" value="LEUCINE RICH REPEAT NEURONAL 4"/>
    <property type="match status" value="1"/>
</dbReference>
<dbReference type="Proteomes" id="UP000235965">
    <property type="component" value="Unassembled WGS sequence"/>
</dbReference>
<comment type="caution">
    <text evidence="5">The sequence shown here is derived from an EMBL/GenBank/DDBJ whole genome shotgun (WGS) entry which is preliminary data.</text>
</comment>
<accession>A0A2J7Q157</accession>
<keyword evidence="3" id="KW-1133">Transmembrane helix</keyword>
<dbReference type="InParanoid" id="A0A2J7Q157"/>
<dbReference type="Gene3D" id="3.80.10.10">
    <property type="entry name" value="Ribonuclease Inhibitor"/>
    <property type="match status" value="2"/>
</dbReference>
<dbReference type="Pfam" id="PF13855">
    <property type="entry name" value="LRR_8"/>
    <property type="match status" value="3"/>
</dbReference>
<feature type="transmembrane region" description="Helical" evidence="3">
    <location>
        <begin position="431"/>
        <end position="455"/>
    </location>
</feature>
<keyword evidence="2" id="KW-0677">Repeat</keyword>
<keyword evidence="3" id="KW-0472">Membrane</keyword>
<dbReference type="OrthoDB" id="635273at2759"/>
<feature type="signal peptide" evidence="4">
    <location>
        <begin position="1"/>
        <end position="18"/>
    </location>
</feature>
<dbReference type="InterPro" id="IPR003591">
    <property type="entry name" value="Leu-rich_rpt_typical-subtyp"/>
</dbReference>
<evidence type="ECO:0000313" key="5">
    <source>
        <dbReference type="EMBL" id="PNF22315.1"/>
    </source>
</evidence>
<evidence type="ECO:0000313" key="6">
    <source>
        <dbReference type="Proteomes" id="UP000235965"/>
    </source>
</evidence>
<protein>
    <recommendedName>
        <fullName evidence="7">LRRCT domain-containing protein</fullName>
    </recommendedName>
</protein>
<evidence type="ECO:0000256" key="2">
    <source>
        <dbReference type="ARBA" id="ARBA00022737"/>
    </source>
</evidence>
<dbReference type="PROSITE" id="PS51450">
    <property type="entry name" value="LRR"/>
    <property type="match status" value="1"/>
</dbReference>
<gene>
    <name evidence="5" type="ORF">B7P43_G02947</name>
</gene>
<evidence type="ECO:0000256" key="3">
    <source>
        <dbReference type="SAM" id="Phobius"/>
    </source>
</evidence>
<proteinExistence type="predicted"/>
<dbReference type="STRING" id="105785.A0A2J7Q157"/>
<dbReference type="InterPro" id="IPR001611">
    <property type="entry name" value="Leu-rich_rpt"/>
</dbReference>
<dbReference type="SMART" id="SM00369">
    <property type="entry name" value="LRR_TYP"/>
    <property type="match status" value="8"/>
</dbReference>
<organism evidence="5 6">
    <name type="scientific">Cryptotermes secundus</name>
    <dbReference type="NCBI Taxonomy" id="105785"/>
    <lineage>
        <taxon>Eukaryota</taxon>
        <taxon>Metazoa</taxon>
        <taxon>Ecdysozoa</taxon>
        <taxon>Arthropoda</taxon>
        <taxon>Hexapoda</taxon>
        <taxon>Insecta</taxon>
        <taxon>Pterygota</taxon>
        <taxon>Neoptera</taxon>
        <taxon>Polyneoptera</taxon>
        <taxon>Dictyoptera</taxon>
        <taxon>Blattodea</taxon>
        <taxon>Blattoidea</taxon>
        <taxon>Termitoidae</taxon>
        <taxon>Kalotermitidae</taxon>
        <taxon>Cryptotermitinae</taxon>
        <taxon>Cryptotermes</taxon>
    </lineage>
</organism>
<keyword evidence="4" id="KW-0732">Signal</keyword>
<dbReference type="SUPFAM" id="SSF52058">
    <property type="entry name" value="L domain-like"/>
    <property type="match status" value="1"/>
</dbReference>
<keyword evidence="1" id="KW-0433">Leucine-rich repeat</keyword>
<evidence type="ECO:0008006" key="7">
    <source>
        <dbReference type="Google" id="ProtNLM"/>
    </source>
</evidence>
<dbReference type="InterPro" id="IPR032675">
    <property type="entry name" value="LRR_dom_sf"/>
</dbReference>
<evidence type="ECO:0000256" key="1">
    <source>
        <dbReference type="ARBA" id="ARBA00022614"/>
    </source>
</evidence>
<name>A0A2J7Q157_9NEOP</name>
<dbReference type="PANTHER" id="PTHR24366">
    <property type="entry name" value="IG(IMMUNOGLOBULIN) AND LRR(LEUCINE RICH REPEAT) DOMAINS"/>
    <property type="match status" value="1"/>
</dbReference>
<keyword evidence="6" id="KW-1185">Reference proteome</keyword>
<sequence>MQVLTLSVLSLLLATSSGDVELCMKCMCNKKALIQPLYTVRCSHLNLHDTFPDLQQWPKYAQLKGTRMAVNFDWNNVRHLQRFPNIPGIVSLSLQHNNMVKIAGSAFVELDNLKALDLSYNQLTAEGVQADVFQGRYSPQHYNPLGIVVLNLGNNQIHTLSPHSFEHLPNLTELRLNNNPLKTLSPATLMSLASPESLQVLDLAYTGLSGLPEEFVQLSSIRHKLQLLYLNGNQFSHVPQTLAALGDSLQKLSLNENPIQELDEDSFRGLLMLRELNMSAMSYLRRIGPATFRHLRSLEILFCSYNRNLTELDAEAFGYGDNRWTLRELHLQSNALHTLPTQLAPWKKLAIVDVQDNPWRCDCNLDWFINELLPLLEDTTPDLVLGLHCSEPLHLSGMSFLGLRNSINSSFLCDGIVRSPSENIQRHSAGLYPVFQAVSIILLISIAGLAVLYYLQLTKNVTHGTQTQVISDIPYMRVRTEVCREFAS</sequence>
<dbReference type="AlphaFoldDB" id="A0A2J7Q157"/>